<reference evidence="2 3" key="1">
    <citation type="journal article" date="2013" name="Curr. Biol.">
        <title>The Genome of the Foraminiferan Reticulomyxa filosa.</title>
        <authorList>
            <person name="Glockner G."/>
            <person name="Hulsmann N."/>
            <person name="Schleicher M."/>
            <person name="Noegel A.A."/>
            <person name="Eichinger L."/>
            <person name="Gallinger C."/>
            <person name="Pawlowski J."/>
            <person name="Sierra R."/>
            <person name="Euteneuer U."/>
            <person name="Pillet L."/>
            <person name="Moustafa A."/>
            <person name="Platzer M."/>
            <person name="Groth M."/>
            <person name="Szafranski K."/>
            <person name="Schliwa M."/>
        </authorList>
    </citation>
    <scope>NUCLEOTIDE SEQUENCE [LARGE SCALE GENOMIC DNA]</scope>
</reference>
<dbReference type="AlphaFoldDB" id="X6N8Q7"/>
<sequence length="246" mass="27323">MKSYFFFLPKQNYKAQKEPCGQYFQFRIRVKLLLSVVQGLPFFFACLQFGLLFCILIASFKYSTSICVSSDGDANVVFFVLYHGSSISTHIHTKKKKNGQEGYSPEQQHLIFAGEKKKKGTTQHNTRDLSLSSGQVANVNANNNGSVNGNGNTNVTMGNEEMRGTHSISSQTYPMTLPLQLPTLQLPPLQLPLPLPLSMPFAPTQNIDNMPLYGSTPVSLNSQQKPETSIPLVNPTNVMMNLFHNS</sequence>
<keyword evidence="1" id="KW-1133">Transmembrane helix</keyword>
<keyword evidence="1" id="KW-0812">Transmembrane</keyword>
<comment type="caution">
    <text evidence="2">The sequence shown here is derived from an EMBL/GenBank/DDBJ whole genome shotgun (WGS) entry which is preliminary data.</text>
</comment>
<feature type="transmembrane region" description="Helical" evidence="1">
    <location>
        <begin position="32"/>
        <end position="60"/>
    </location>
</feature>
<organism evidence="2 3">
    <name type="scientific">Reticulomyxa filosa</name>
    <dbReference type="NCBI Taxonomy" id="46433"/>
    <lineage>
        <taxon>Eukaryota</taxon>
        <taxon>Sar</taxon>
        <taxon>Rhizaria</taxon>
        <taxon>Retaria</taxon>
        <taxon>Foraminifera</taxon>
        <taxon>Monothalamids</taxon>
        <taxon>Reticulomyxidae</taxon>
        <taxon>Reticulomyxa</taxon>
    </lineage>
</organism>
<keyword evidence="1" id="KW-0472">Membrane</keyword>
<name>X6N8Q7_RETFI</name>
<evidence type="ECO:0000256" key="1">
    <source>
        <dbReference type="SAM" id="Phobius"/>
    </source>
</evidence>
<gene>
    <name evidence="2" type="ORF">RFI_14910</name>
</gene>
<keyword evidence="3" id="KW-1185">Reference proteome</keyword>
<protein>
    <submittedName>
        <fullName evidence="2">Uncharacterized protein</fullName>
    </submittedName>
</protein>
<feature type="non-terminal residue" evidence="2">
    <location>
        <position position="246"/>
    </location>
</feature>
<dbReference type="EMBL" id="ASPP01010860">
    <property type="protein sequence ID" value="ETO22288.1"/>
    <property type="molecule type" value="Genomic_DNA"/>
</dbReference>
<dbReference type="Proteomes" id="UP000023152">
    <property type="component" value="Unassembled WGS sequence"/>
</dbReference>
<evidence type="ECO:0000313" key="2">
    <source>
        <dbReference type="EMBL" id="ETO22288.1"/>
    </source>
</evidence>
<evidence type="ECO:0000313" key="3">
    <source>
        <dbReference type="Proteomes" id="UP000023152"/>
    </source>
</evidence>
<accession>X6N8Q7</accession>
<proteinExistence type="predicted"/>